<accession>A0A7K1FGK4</accession>
<dbReference type="RefSeq" id="WP_154767139.1">
    <property type="nucleotide sequence ID" value="NZ_WLYK01000001.1"/>
</dbReference>
<dbReference type="HAMAP" id="MF_00180">
    <property type="entry name" value="RibB"/>
    <property type="match status" value="1"/>
</dbReference>
<keyword evidence="8 18" id="KW-0686">Riboflavin biosynthesis</keyword>
<dbReference type="Gene3D" id="3.40.50.10990">
    <property type="entry name" value="GTP cyclohydrolase II"/>
    <property type="match status" value="1"/>
</dbReference>
<gene>
    <name evidence="18 21" type="primary">ribB</name>
    <name evidence="21" type="ORF">GIS00_04705</name>
</gene>
<evidence type="ECO:0000256" key="18">
    <source>
        <dbReference type="HAMAP-Rule" id="MF_00180"/>
    </source>
</evidence>
<organism evidence="21 22">
    <name type="scientific">Nakamurella alba</name>
    <dbReference type="NCBI Taxonomy" id="2665158"/>
    <lineage>
        <taxon>Bacteria</taxon>
        <taxon>Bacillati</taxon>
        <taxon>Actinomycetota</taxon>
        <taxon>Actinomycetes</taxon>
        <taxon>Nakamurellales</taxon>
        <taxon>Nakamurellaceae</taxon>
        <taxon>Nakamurella</taxon>
    </lineage>
</organism>
<dbReference type="GO" id="GO:0003935">
    <property type="term" value="F:GTP cyclohydrolase II activity"/>
    <property type="evidence" value="ECO:0007669"/>
    <property type="project" value="UniProtKB-EC"/>
</dbReference>
<keyword evidence="13 18" id="KW-0460">Magnesium</keyword>
<evidence type="ECO:0000256" key="5">
    <source>
        <dbReference type="ARBA" id="ARBA00004853"/>
    </source>
</evidence>
<evidence type="ECO:0000256" key="16">
    <source>
        <dbReference type="ARBA" id="ARBA00023239"/>
    </source>
</evidence>
<dbReference type="GO" id="GO:0000287">
    <property type="term" value="F:magnesium ion binding"/>
    <property type="evidence" value="ECO:0007669"/>
    <property type="project" value="UniProtKB-UniRule"/>
</dbReference>
<comment type="subunit">
    <text evidence="18">Homodimer.</text>
</comment>
<comment type="function">
    <text evidence="4 18">Catalyzes the conversion of D-ribulose 5-phosphate to formate and 3,4-dihydroxy-2-butanone 4-phosphate.</text>
</comment>
<comment type="catalytic activity">
    <reaction evidence="1 18">
        <text>D-ribulose 5-phosphate = (2S)-2-hydroxy-3-oxobutyl phosphate + formate + H(+)</text>
        <dbReference type="Rhea" id="RHEA:18457"/>
        <dbReference type="ChEBI" id="CHEBI:15378"/>
        <dbReference type="ChEBI" id="CHEBI:15740"/>
        <dbReference type="ChEBI" id="CHEBI:58121"/>
        <dbReference type="ChEBI" id="CHEBI:58830"/>
        <dbReference type="EC" id="4.1.99.12"/>
    </reaction>
</comment>
<comment type="cofactor">
    <cofactor evidence="3">
        <name>Zn(2+)</name>
        <dbReference type="ChEBI" id="CHEBI:29105"/>
    </cofactor>
</comment>
<dbReference type="NCBIfam" id="TIGR00506">
    <property type="entry name" value="ribB"/>
    <property type="match status" value="1"/>
</dbReference>
<keyword evidence="12" id="KW-0862">Zinc</keyword>
<keyword evidence="15 18" id="KW-0464">Manganese</keyword>
<dbReference type="InterPro" id="IPR032677">
    <property type="entry name" value="GTP_cyclohydro_II"/>
</dbReference>
<evidence type="ECO:0000313" key="21">
    <source>
        <dbReference type="EMBL" id="MTD13247.1"/>
    </source>
</evidence>
<reference evidence="21 22" key="1">
    <citation type="submission" date="2019-11" db="EMBL/GenBank/DDBJ databases">
        <authorList>
            <person name="Jiang L.-Q."/>
        </authorList>
    </citation>
    <scope>NUCLEOTIDE SEQUENCE [LARGE SCALE GENOMIC DNA]</scope>
    <source>
        <strain evidence="21 22">YIM 132087</strain>
    </source>
</reference>
<evidence type="ECO:0000256" key="19">
    <source>
        <dbReference type="SAM" id="MobiDB-lite"/>
    </source>
</evidence>
<dbReference type="PIRSF" id="PIRSF001259">
    <property type="entry name" value="RibA"/>
    <property type="match status" value="1"/>
</dbReference>
<evidence type="ECO:0000256" key="14">
    <source>
        <dbReference type="ARBA" id="ARBA00023134"/>
    </source>
</evidence>
<keyword evidence="22" id="KW-1185">Reference proteome</keyword>
<proteinExistence type="inferred from homology"/>
<keyword evidence="9 18" id="KW-0479">Metal-binding</keyword>
<evidence type="ECO:0000256" key="4">
    <source>
        <dbReference type="ARBA" id="ARBA00002284"/>
    </source>
</evidence>
<name>A0A7K1FGK4_9ACTN</name>
<protein>
    <recommendedName>
        <fullName evidence="18">3,4-dihydroxy-2-butanone 4-phosphate synthase</fullName>
        <shortName evidence="18">DHBP synthase</shortName>
        <ecNumber evidence="18">4.1.99.12</ecNumber>
    </recommendedName>
</protein>
<dbReference type="InterPro" id="IPR036144">
    <property type="entry name" value="RibA-like_sf"/>
</dbReference>
<dbReference type="UniPathway" id="UPA00275">
    <property type="reaction ID" value="UER00399"/>
</dbReference>
<evidence type="ECO:0000256" key="12">
    <source>
        <dbReference type="ARBA" id="ARBA00022833"/>
    </source>
</evidence>
<feature type="site" description="Essential for catalytic activity" evidence="18">
    <location>
        <position position="167"/>
    </location>
</feature>
<evidence type="ECO:0000256" key="13">
    <source>
        <dbReference type="ARBA" id="ARBA00022842"/>
    </source>
</evidence>
<dbReference type="Pfam" id="PF00925">
    <property type="entry name" value="GTP_cyclohydro2"/>
    <property type="match status" value="1"/>
</dbReference>
<keyword evidence="16 18" id="KW-0456">Lyase</keyword>
<evidence type="ECO:0000313" key="22">
    <source>
        <dbReference type="Proteomes" id="UP000460221"/>
    </source>
</evidence>
<dbReference type="NCBIfam" id="NF001591">
    <property type="entry name" value="PRK00393.1"/>
    <property type="match status" value="1"/>
</dbReference>
<dbReference type="SUPFAM" id="SSF142695">
    <property type="entry name" value="RibA-like"/>
    <property type="match status" value="1"/>
</dbReference>
<dbReference type="Pfam" id="PF00926">
    <property type="entry name" value="DHBP_synthase"/>
    <property type="match status" value="1"/>
</dbReference>
<dbReference type="AlphaFoldDB" id="A0A7K1FGK4"/>
<evidence type="ECO:0000256" key="11">
    <source>
        <dbReference type="ARBA" id="ARBA00022801"/>
    </source>
</evidence>
<dbReference type="InterPro" id="IPR000422">
    <property type="entry name" value="DHBP_synthase_RibB"/>
</dbReference>
<dbReference type="Gene3D" id="3.90.870.10">
    <property type="entry name" value="DHBP synthase"/>
    <property type="match status" value="1"/>
</dbReference>
<evidence type="ECO:0000256" key="8">
    <source>
        <dbReference type="ARBA" id="ARBA00022619"/>
    </source>
</evidence>
<evidence type="ECO:0000256" key="10">
    <source>
        <dbReference type="ARBA" id="ARBA00022741"/>
    </source>
</evidence>
<feature type="region of interest" description="Disordered" evidence="19">
    <location>
        <begin position="1"/>
        <end position="41"/>
    </location>
</feature>
<keyword evidence="14" id="KW-0342">GTP-binding</keyword>
<keyword evidence="11" id="KW-0378">Hydrolase</keyword>
<feature type="binding site" evidence="18">
    <location>
        <position position="70"/>
    </location>
    <ligand>
        <name>Mg(2+)</name>
        <dbReference type="ChEBI" id="CHEBI:18420"/>
        <label>1</label>
    </ligand>
</feature>
<comment type="similarity">
    <text evidence="7">In the N-terminal section; belongs to the DHBP synthase family.</text>
</comment>
<dbReference type="GO" id="GO:0005829">
    <property type="term" value="C:cytosol"/>
    <property type="evidence" value="ECO:0007669"/>
    <property type="project" value="TreeGrafter"/>
</dbReference>
<evidence type="ECO:0000256" key="17">
    <source>
        <dbReference type="ARBA" id="ARBA00049295"/>
    </source>
</evidence>
<evidence type="ECO:0000259" key="20">
    <source>
        <dbReference type="Pfam" id="PF00925"/>
    </source>
</evidence>
<dbReference type="GO" id="GO:0008686">
    <property type="term" value="F:3,4-dihydroxy-2-butanone-4-phosphate synthase activity"/>
    <property type="evidence" value="ECO:0007669"/>
    <property type="project" value="UniProtKB-UniRule"/>
</dbReference>
<comment type="caution">
    <text evidence="21">The sequence shown here is derived from an EMBL/GenBank/DDBJ whole genome shotgun (WGS) entry which is preliminary data.</text>
</comment>
<comment type="cofactor">
    <cofactor evidence="18">
        <name>Mg(2+)</name>
        <dbReference type="ChEBI" id="CHEBI:18420"/>
    </cofactor>
    <cofactor evidence="18">
        <name>Mn(2+)</name>
        <dbReference type="ChEBI" id="CHEBI:29035"/>
    </cofactor>
    <text evidence="18">Binds 2 divalent metal cations per subunit. Magnesium or manganese.</text>
</comment>
<dbReference type="InterPro" id="IPR017945">
    <property type="entry name" value="DHBP_synth_RibB-like_a/b_dom"/>
</dbReference>
<feature type="domain" description="GTP cyclohydrolase II" evidence="20">
    <location>
        <begin position="251"/>
        <end position="415"/>
    </location>
</feature>
<comment type="pathway">
    <text evidence="6 18">Cofactor biosynthesis; riboflavin biosynthesis; 2-hydroxy-3-oxobutyl phosphate from D-ribulose 5-phosphate: step 1/1.</text>
</comment>
<dbReference type="EMBL" id="WLYK01000001">
    <property type="protein sequence ID" value="MTD13247.1"/>
    <property type="molecule type" value="Genomic_DNA"/>
</dbReference>
<evidence type="ECO:0000256" key="3">
    <source>
        <dbReference type="ARBA" id="ARBA00001947"/>
    </source>
</evidence>
<dbReference type="CDD" id="cd00641">
    <property type="entry name" value="GTP_cyclohydro2"/>
    <property type="match status" value="1"/>
</dbReference>
<evidence type="ECO:0000256" key="9">
    <source>
        <dbReference type="ARBA" id="ARBA00022723"/>
    </source>
</evidence>
<dbReference type="GO" id="GO:0009231">
    <property type="term" value="P:riboflavin biosynthetic process"/>
    <property type="evidence" value="ECO:0007669"/>
    <property type="project" value="UniProtKB-UniRule"/>
</dbReference>
<feature type="binding site" evidence="18">
    <location>
        <position position="74"/>
    </location>
    <ligand>
        <name>D-ribulose 5-phosphate</name>
        <dbReference type="ChEBI" id="CHEBI:58121"/>
    </ligand>
</feature>
<evidence type="ECO:0000256" key="1">
    <source>
        <dbReference type="ARBA" id="ARBA00000141"/>
    </source>
</evidence>
<evidence type="ECO:0000256" key="6">
    <source>
        <dbReference type="ARBA" id="ARBA00004904"/>
    </source>
</evidence>
<comment type="catalytic activity">
    <reaction evidence="17">
        <text>GTP + 4 H2O = 2,5-diamino-6-hydroxy-4-(5-phosphoribosylamino)-pyrimidine + formate + 2 phosphate + 3 H(+)</text>
        <dbReference type="Rhea" id="RHEA:23704"/>
        <dbReference type="ChEBI" id="CHEBI:15377"/>
        <dbReference type="ChEBI" id="CHEBI:15378"/>
        <dbReference type="ChEBI" id="CHEBI:15740"/>
        <dbReference type="ChEBI" id="CHEBI:37565"/>
        <dbReference type="ChEBI" id="CHEBI:43474"/>
        <dbReference type="ChEBI" id="CHEBI:58614"/>
        <dbReference type="EC" id="3.5.4.25"/>
    </reaction>
</comment>
<feature type="binding site" evidence="18">
    <location>
        <begin position="69"/>
        <end position="70"/>
    </location>
    <ligand>
        <name>D-ribulose 5-phosphate</name>
        <dbReference type="ChEBI" id="CHEBI:58121"/>
    </ligand>
</feature>
<feature type="binding site" evidence="18">
    <location>
        <position position="184"/>
    </location>
    <ligand>
        <name>Mg(2+)</name>
        <dbReference type="ChEBI" id="CHEBI:18420"/>
        <label>2</label>
    </ligand>
</feature>
<feature type="binding site" evidence="18">
    <location>
        <begin position="181"/>
        <end position="185"/>
    </location>
    <ligand>
        <name>D-ribulose 5-phosphate</name>
        <dbReference type="ChEBI" id="CHEBI:58121"/>
    </ligand>
</feature>
<evidence type="ECO:0000256" key="15">
    <source>
        <dbReference type="ARBA" id="ARBA00023211"/>
    </source>
</evidence>
<comment type="pathway">
    <text evidence="5">Cofactor biosynthesis; riboflavin biosynthesis; 5-amino-6-(D-ribitylamino)uracil from GTP: step 1/4.</text>
</comment>
<dbReference type="SUPFAM" id="SSF55821">
    <property type="entry name" value="YrdC/RibB"/>
    <property type="match status" value="1"/>
</dbReference>
<dbReference type="GO" id="GO:0030145">
    <property type="term" value="F:manganese ion binding"/>
    <property type="evidence" value="ECO:0007669"/>
    <property type="project" value="UniProtKB-UniRule"/>
</dbReference>
<comment type="cofactor">
    <cofactor evidence="2">
        <name>Mn(2+)</name>
        <dbReference type="ChEBI" id="CHEBI:29035"/>
    </cofactor>
</comment>
<dbReference type="InterPro" id="IPR000926">
    <property type="entry name" value="RibA"/>
</dbReference>
<dbReference type="EC" id="4.1.99.12" evidence="18"/>
<evidence type="ECO:0000256" key="7">
    <source>
        <dbReference type="ARBA" id="ARBA00005520"/>
    </source>
</evidence>
<feature type="binding site" evidence="18">
    <location>
        <position position="70"/>
    </location>
    <ligand>
        <name>Mg(2+)</name>
        <dbReference type="ChEBI" id="CHEBI:18420"/>
        <label>2</label>
    </ligand>
</feature>
<sequence length="419" mass="44818">MEQHGTDRNGTSGDTGDAAVDTYVGSGLLPPRHHHVSRNRGTSGLDSIEFAVAEIADGRPVVVVDDEDRENEGDIIFAAELATAGTIAFTVRYSSGYICAPVTEAEADRLALPPMSRVNQDPRGTAYTVTVDAVGVVTGISAADRALTIRRLADPAAVPEDFHRPGHVVPLRARDGGVLVRPGHTEAAIDLATMAGLSPAGVLCEIVSEKDPLEMARTEELRVFCDDHDLALISIAQMVSYRMAREVQIEKVAVANLPIEAGRFTVHGYRSRITGREFVALVLGDIGDGENVLTRVHSECVTGDVFGSRRCACGRLLNASLAAIAAEGRGVLLYIRGAEGRGVPLLEKLRAYELQDTGVDLPLPELDEPADSREYGTGAQVLADLGVRSLRLLTNHPQRRAGHEGYGIHIVEHVPVPID</sequence>
<dbReference type="PANTHER" id="PTHR21327:SF18">
    <property type="entry name" value="3,4-DIHYDROXY-2-BUTANONE 4-PHOSPHATE SYNTHASE"/>
    <property type="match status" value="1"/>
</dbReference>
<comment type="similarity">
    <text evidence="18">Belongs to the DHBP synthase family.</text>
</comment>
<feature type="site" description="Essential for catalytic activity" evidence="18">
    <location>
        <position position="205"/>
    </location>
</feature>
<dbReference type="Proteomes" id="UP000460221">
    <property type="component" value="Unassembled WGS sequence"/>
</dbReference>
<dbReference type="PANTHER" id="PTHR21327">
    <property type="entry name" value="GTP CYCLOHYDROLASE II-RELATED"/>
    <property type="match status" value="1"/>
</dbReference>
<evidence type="ECO:0000256" key="2">
    <source>
        <dbReference type="ARBA" id="ARBA00001936"/>
    </source>
</evidence>
<dbReference type="GO" id="GO:0005525">
    <property type="term" value="F:GTP binding"/>
    <property type="evidence" value="ECO:0007669"/>
    <property type="project" value="UniProtKB-KW"/>
</dbReference>
<keyword evidence="10" id="KW-0547">Nucleotide-binding</keyword>
<dbReference type="FunFam" id="3.90.870.10:FF:000001">
    <property type="entry name" value="Riboflavin biosynthesis protein RibBA"/>
    <property type="match status" value="1"/>
</dbReference>